<dbReference type="InterPro" id="IPR019307">
    <property type="entry name" value="RNA-bd_AU-1/RNase_E/G"/>
</dbReference>
<dbReference type="RefSeq" id="WP_189486449.1">
    <property type="nucleotide sequence ID" value="NZ_BMZB01000002.1"/>
</dbReference>
<name>A0A918UUA9_9CAUL</name>
<sequence>MSVVLYYHSRFGIARGALYLNGQPHYYDEGLEIDPSCARVGVRSVARLSGRAGGVNFLTLADGVEAVLDLPQNIKAPALGAAVEVEIIAEARRDKRARANFIKLSEGEPRRITPPMSVKAALLRHAPDARLVEGDDAADYLDAAETEALSPSGPMSNGGYLSIEPTRALIACDVDAGAADTIAASPKQWARQCNERAIFEVARRLRLSNLAGLVVVDLIGRRHDADIIRGLAQTAFGDEAARLIIAPVTKFGTLEFIRPWGAAPLRDLAYDEAGRLRPDRAARLLLRQAAEAGRHDGGRLLTIRAPSVVIDAVRDYIKGSLDPLTARLKLERDDAAPMAGKIV</sequence>
<comment type="cofactor">
    <cofactor evidence="1">
        <name>Mg(2+)</name>
        <dbReference type="ChEBI" id="CHEBI:18420"/>
    </cofactor>
</comment>
<evidence type="ECO:0000256" key="3">
    <source>
        <dbReference type="ARBA" id="ARBA00022723"/>
    </source>
</evidence>
<proteinExistence type="predicted"/>
<evidence type="ECO:0000256" key="4">
    <source>
        <dbReference type="ARBA" id="ARBA00022759"/>
    </source>
</evidence>
<dbReference type="GO" id="GO:0016787">
    <property type="term" value="F:hydrolase activity"/>
    <property type="evidence" value="ECO:0007669"/>
    <property type="project" value="UniProtKB-KW"/>
</dbReference>
<protein>
    <submittedName>
        <fullName evidence="9">RNA-binding protein</fullName>
    </submittedName>
</protein>
<dbReference type="Proteomes" id="UP000662572">
    <property type="component" value="Unassembled WGS sequence"/>
</dbReference>
<dbReference type="Pfam" id="PF10150">
    <property type="entry name" value="RNase_E_G"/>
    <property type="match status" value="1"/>
</dbReference>
<evidence type="ECO:0000313" key="10">
    <source>
        <dbReference type="Proteomes" id="UP000662572"/>
    </source>
</evidence>
<dbReference type="GO" id="GO:0004519">
    <property type="term" value="F:endonuclease activity"/>
    <property type="evidence" value="ECO:0007669"/>
    <property type="project" value="UniProtKB-KW"/>
</dbReference>
<dbReference type="GO" id="GO:0004540">
    <property type="term" value="F:RNA nuclease activity"/>
    <property type="evidence" value="ECO:0007669"/>
    <property type="project" value="InterPro"/>
</dbReference>
<evidence type="ECO:0000259" key="8">
    <source>
        <dbReference type="Pfam" id="PF10150"/>
    </source>
</evidence>
<dbReference type="GO" id="GO:0006364">
    <property type="term" value="P:rRNA processing"/>
    <property type="evidence" value="ECO:0007669"/>
    <property type="project" value="TreeGrafter"/>
</dbReference>
<dbReference type="GO" id="GO:0003723">
    <property type="term" value="F:RNA binding"/>
    <property type="evidence" value="ECO:0007669"/>
    <property type="project" value="UniProtKB-KW"/>
</dbReference>
<feature type="domain" description="RNA-binding protein AU-1/Ribonuclease E/G" evidence="8">
    <location>
        <begin position="147"/>
        <end position="258"/>
    </location>
</feature>
<reference evidence="9" key="1">
    <citation type="journal article" date="2014" name="Int. J. Syst. Evol. Microbiol.">
        <title>Complete genome sequence of Corynebacterium casei LMG S-19264T (=DSM 44701T), isolated from a smear-ripened cheese.</title>
        <authorList>
            <consortium name="US DOE Joint Genome Institute (JGI-PGF)"/>
            <person name="Walter F."/>
            <person name="Albersmeier A."/>
            <person name="Kalinowski J."/>
            <person name="Ruckert C."/>
        </authorList>
    </citation>
    <scope>NUCLEOTIDE SEQUENCE</scope>
    <source>
        <strain evidence="9">KCTC 32296</strain>
    </source>
</reference>
<gene>
    <name evidence="9" type="ORF">GCM10011273_21680</name>
</gene>
<keyword evidence="4" id="KW-0255">Endonuclease</keyword>
<keyword evidence="3" id="KW-0479">Metal-binding</keyword>
<keyword evidence="6" id="KW-0460">Magnesium</keyword>
<dbReference type="GO" id="GO:0005737">
    <property type="term" value="C:cytoplasm"/>
    <property type="evidence" value="ECO:0007669"/>
    <property type="project" value="TreeGrafter"/>
</dbReference>
<dbReference type="PANTHER" id="PTHR30001">
    <property type="entry name" value="RIBONUCLEASE"/>
    <property type="match status" value="1"/>
</dbReference>
<dbReference type="EMBL" id="BMZB01000002">
    <property type="protein sequence ID" value="GGZ34857.1"/>
    <property type="molecule type" value="Genomic_DNA"/>
</dbReference>
<dbReference type="PANTHER" id="PTHR30001:SF1">
    <property type="entry name" value="RIBONUCLEASE E_G-LIKE PROTEIN, CHLOROPLASTIC"/>
    <property type="match status" value="1"/>
</dbReference>
<accession>A0A918UUA9</accession>
<evidence type="ECO:0000256" key="5">
    <source>
        <dbReference type="ARBA" id="ARBA00022801"/>
    </source>
</evidence>
<keyword evidence="5" id="KW-0378">Hydrolase</keyword>
<evidence type="ECO:0000256" key="6">
    <source>
        <dbReference type="ARBA" id="ARBA00022842"/>
    </source>
</evidence>
<keyword evidence="10" id="KW-1185">Reference proteome</keyword>
<dbReference type="GO" id="GO:0046872">
    <property type="term" value="F:metal ion binding"/>
    <property type="evidence" value="ECO:0007669"/>
    <property type="project" value="UniProtKB-KW"/>
</dbReference>
<reference evidence="9" key="2">
    <citation type="submission" date="2020-09" db="EMBL/GenBank/DDBJ databases">
        <authorList>
            <person name="Sun Q."/>
            <person name="Kim S."/>
        </authorList>
    </citation>
    <scope>NUCLEOTIDE SEQUENCE</scope>
    <source>
        <strain evidence="9">KCTC 32296</strain>
    </source>
</reference>
<keyword evidence="2" id="KW-0540">Nuclease</keyword>
<evidence type="ECO:0000256" key="2">
    <source>
        <dbReference type="ARBA" id="ARBA00022722"/>
    </source>
</evidence>
<evidence type="ECO:0000313" key="9">
    <source>
        <dbReference type="EMBL" id="GGZ34857.1"/>
    </source>
</evidence>
<keyword evidence="7" id="KW-0694">RNA-binding</keyword>
<comment type="caution">
    <text evidence="9">The sequence shown here is derived from an EMBL/GenBank/DDBJ whole genome shotgun (WGS) entry which is preliminary data.</text>
</comment>
<evidence type="ECO:0000256" key="1">
    <source>
        <dbReference type="ARBA" id="ARBA00001946"/>
    </source>
</evidence>
<evidence type="ECO:0000256" key="7">
    <source>
        <dbReference type="ARBA" id="ARBA00022884"/>
    </source>
</evidence>
<dbReference type="AlphaFoldDB" id="A0A918UUA9"/>
<organism evidence="9 10">
    <name type="scientific">Asticcacaulis endophyticus</name>
    <dbReference type="NCBI Taxonomy" id="1395890"/>
    <lineage>
        <taxon>Bacteria</taxon>
        <taxon>Pseudomonadati</taxon>
        <taxon>Pseudomonadota</taxon>
        <taxon>Alphaproteobacteria</taxon>
        <taxon>Caulobacterales</taxon>
        <taxon>Caulobacteraceae</taxon>
        <taxon>Asticcacaulis</taxon>
    </lineage>
</organism>
<dbReference type="InterPro" id="IPR004659">
    <property type="entry name" value="RNase_E/G"/>
</dbReference>